<dbReference type="GO" id="GO:0016020">
    <property type="term" value="C:membrane"/>
    <property type="evidence" value="ECO:0007669"/>
    <property type="project" value="UniProtKB-SubCell"/>
</dbReference>
<evidence type="ECO:0000256" key="1">
    <source>
        <dbReference type="ARBA" id="ARBA00004141"/>
    </source>
</evidence>
<evidence type="ECO:0000256" key="5">
    <source>
        <dbReference type="ARBA" id="ARBA00034309"/>
    </source>
</evidence>
<protein>
    <submittedName>
        <fullName evidence="7">Endosomal transmembrane epsin interactor 1</fullName>
    </submittedName>
</protein>
<reference evidence="7" key="2">
    <citation type="submission" date="2025-08" db="UniProtKB">
        <authorList>
            <consortium name="Ensembl"/>
        </authorList>
    </citation>
    <scope>IDENTIFICATION</scope>
</reference>
<feature type="transmembrane region" description="Helical" evidence="6">
    <location>
        <begin position="167"/>
        <end position="190"/>
    </location>
</feature>
<keyword evidence="8" id="KW-1185">Reference proteome</keyword>
<keyword evidence="4 6" id="KW-0472">Membrane</keyword>
<reference evidence="7" key="1">
    <citation type="submission" date="2021-06" db="EMBL/GenBank/DDBJ databases">
        <authorList>
            <consortium name="Wellcome Sanger Institute Data Sharing"/>
        </authorList>
    </citation>
    <scope>NUCLEOTIDE SEQUENCE [LARGE SCALE GENOMIC DNA]</scope>
</reference>
<evidence type="ECO:0000256" key="4">
    <source>
        <dbReference type="ARBA" id="ARBA00023136"/>
    </source>
</evidence>
<feature type="transmembrane region" description="Helical" evidence="6">
    <location>
        <begin position="32"/>
        <end position="51"/>
    </location>
</feature>
<evidence type="ECO:0000256" key="3">
    <source>
        <dbReference type="ARBA" id="ARBA00022989"/>
    </source>
</evidence>
<evidence type="ECO:0000313" key="8">
    <source>
        <dbReference type="Proteomes" id="UP000694620"/>
    </source>
</evidence>
<name>A0A8C4RHH5_ERPCA</name>
<dbReference type="PANTHER" id="PTHR17615:SF8">
    <property type="entry name" value="ENDOSOMAL TRANSMEMBRANE EPSIN INTERACTOR 1"/>
    <property type="match status" value="1"/>
</dbReference>
<keyword evidence="2 6" id="KW-0812">Transmembrane</keyword>
<organism evidence="7 8">
    <name type="scientific">Erpetoichthys calabaricus</name>
    <name type="common">Rope fish</name>
    <name type="synonym">Calamoichthys calabaricus</name>
    <dbReference type="NCBI Taxonomy" id="27687"/>
    <lineage>
        <taxon>Eukaryota</taxon>
        <taxon>Metazoa</taxon>
        <taxon>Chordata</taxon>
        <taxon>Craniata</taxon>
        <taxon>Vertebrata</taxon>
        <taxon>Euteleostomi</taxon>
        <taxon>Actinopterygii</taxon>
        <taxon>Polypteriformes</taxon>
        <taxon>Polypteridae</taxon>
        <taxon>Erpetoichthys</taxon>
    </lineage>
</organism>
<comment type="subcellular location">
    <subcellularLocation>
        <location evidence="1">Membrane</location>
        <topology evidence="1">Multi-pass membrane protein</topology>
    </subcellularLocation>
</comment>
<gene>
    <name evidence="7" type="primary">ENTREP1</name>
    <name evidence="7" type="synonym">fam189a2</name>
</gene>
<evidence type="ECO:0000256" key="2">
    <source>
        <dbReference type="ARBA" id="ARBA00022692"/>
    </source>
</evidence>
<dbReference type="PANTHER" id="PTHR17615">
    <property type="entry name" value="PROTEIN FAM189A"/>
    <property type="match status" value="1"/>
</dbReference>
<dbReference type="Proteomes" id="UP000694620">
    <property type="component" value="Chromosome 5"/>
</dbReference>
<dbReference type="Pfam" id="PF04103">
    <property type="entry name" value="CD20"/>
    <property type="match status" value="1"/>
</dbReference>
<feature type="transmembrane region" description="Helical" evidence="6">
    <location>
        <begin position="86"/>
        <end position="110"/>
    </location>
</feature>
<accession>A0A8C4RHH5</accession>
<proteinExistence type="inferred from homology"/>
<dbReference type="AlphaFoldDB" id="A0A8C4RHH5"/>
<evidence type="ECO:0000256" key="6">
    <source>
        <dbReference type="SAM" id="Phobius"/>
    </source>
</evidence>
<comment type="similarity">
    <text evidence="5">Belongs to the ENTREP family.</text>
</comment>
<keyword evidence="3 6" id="KW-1133">Transmembrane helix</keyword>
<dbReference type="Ensembl" id="ENSECRT00000002683.1">
    <property type="protein sequence ID" value="ENSECRP00000002642.1"/>
    <property type="gene ID" value="ENSECRG00000001805.1"/>
</dbReference>
<evidence type="ECO:0000313" key="7">
    <source>
        <dbReference type="Ensembl" id="ENSECRP00000002642.1"/>
    </source>
</evidence>
<dbReference type="InterPro" id="IPR007237">
    <property type="entry name" value="CD20-like"/>
</dbReference>
<reference evidence="7" key="3">
    <citation type="submission" date="2025-09" db="UniProtKB">
        <authorList>
            <consortium name="Ensembl"/>
        </authorList>
    </citation>
    <scope>IDENTIFICATION</scope>
</reference>
<dbReference type="InterPro" id="IPR030431">
    <property type="entry name" value="ENTREP1-3"/>
</dbReference>
<dbReference type="GeneTree" id="ENSGT00530000063335"/>
<sequence length="513" mass="56851">MSRLAPSERPRAPCPSRIAAQLPGRPLLSVGLLQLLLGCTMVALSFGALSLSMSPPVRNSCPFWAGSSVILSGIIGLTTWKRPQLLLVNLFVLLSVVCVILNLAGVVLCCQGAQFVSNMSNCYMSEDNAICMCCEDTQSAKCTDDKLLKLFRTHSCSTVHILLKKVLFGLCALNALSTAVCMVAATLLYLQIFRARRPCLEEPRLAVEEVEERNQIPDPDEFVPPAPPPSYFSTFYSYTPQLARRLLGNGVIPLPHIYGARIKGVEVFCPLDPPPPYEEVQRSTGDEEIIGPQGRSHEPADSEVSANGYDCTGPSIIVVHPQSSMTVLRQFHRQMLKRSISDPALLDMSTTVKSCEAATQTETRPDLSMVTLRHGKKGRIRRAARPRSMVDYETYRDTKEIVARFLEQTPNTMPPEVKELVESIKIVLKSDEEHMEEAVLSANFIDQAISSQQHSWTANTLPCMRRPRLIHLRSCGDLSTFTRAKADHRQGEGQRAEPERPHSLIGLVQETML</sequence>